<evidence type="ECO:0000313" key="1">
    <source>
        <dbReference type="EMBL" id="KAA3487646.1"/>
    </source>
</evidence>
<gene>
    <name evidence="1" type="ORF">EPI10_031460</name>
</gene>
<comment type="caution">
    <text evidence="1">The sequence shown here is derived from an EMBL/GenBank/DDBJ whole genome shotgun (WGS) entry which is preliminary data.</text>
</comment>
<dbReference type="AlphaFoldDB" id="A0A5B6X261"/>
<evidence type="ECO:0000313" key="2">
    <source>
        <dbReference type="Proteomes" id="UP000325315"/>
    </source>
</evidence>
<dbReference type="OrthoDB" id="1723102at2759"/>
<keyword evidence="2" id="KW-1185">Reference proteome</keyword>
<name>A0A5B6X261_9ROSI</name>
<dbReference type="Proteomes" id="UP000325315">
    <property type="component" value="Unassembled WGS sequence"/>
</dbReference>
<reference evidence="2" key="1">
    <citation type="journal article" date="2019" name="Plant Biotechnol. J.">
        <title>Genome sequencing of the Australian wild diploid species Gossypium australe highlights disease resistance and delayed gland morphogenesis.</title>
        <authorList>
            <person name="Cai Y."/>
            <person name="Cai X."/>
            <person name="Wang Q."/>
            <person name="Wang P."/>
            <person name="Zhang Y."/>
            <person name="Cai C."/>
            <person name="Xu Y."/>
            <person name="Wang K."/>
            <person name="Zhou Z."/>
            <person name="Wang C."/>
            <person name="Geng S."/>
            <person name="Li B."/>
            <person name="Dong Q."/>
            <person name="Hou Y."/>
            <person name="Wang H."/>
            <person name="Ai P."/>
            <person name="Liu Z."/>
            <person name="Yi F."/>
            <person name="Sun M."/>
            <person name="An G."/>
            <person name="Cheng J."/>
            <person name="Zhang Y."/>
            <person name="Shi Q."/>
            <person name="Xie Y."/>
            <person name="Shi X."/>
            <person name="Chang Y."/>
            <person name="Huang F."/>
            <person name="Chen Y."/>
            <person name="Hong S."/>
            <person name="Mi L."/>
            <person name="Sun Q."/>
            <person name="Zhang L."/>
            <person name="Zhou B."/>
            <person name="Peng R."/>
            <person name="Zhang X."/>
            <person name="Liu F."/>
        </authorList>
    </citation>
    <scope>NUCLEOTIDE SEQUENCE [LARGE SCALE GENOMIC DNA]</scope>
    <source>
        <strain evidence="2">cv. PA1801</strain>
    </source>
</reference>
<accession>A0A5B6X261</accession>
<protein>
    <submittedName>
        <fullName evidence="1">Chromo domain-containing protein</fullName>
    </submittedName>
</protein>
<proteinExistence type="predicted"/>
<dbReference type="EMBL" id="SMMG02000001">
    <property type="protein sequence ID" value="KAA3487646.1"/>
    <property type="molecule type" value="Genomic_DNA"/>
</dbReference>
<organism evidence="1 2">
    <name type="scientific">Gossypium australe</name>
    <dbReference type="NCBI Taxonomy" id="47621"/>
    <lineage>
        <taxon>Eukaryota</taxon>
        <taxon>Viridiplantae</taxon>
        <taxon>Streptophyta</taxon>
        <taxon>Embryophyta</taxon>
        <taxon>Tracheophyta</taxon>
        <taxon>Spermatophyta</taxon>
        <taxon>Magnoliopsida</taxon>
        <taxon>eudicotyledons</taxon>
        <taxon>Gunneridae</taxon>
        <taxon>Pentapetalae</taxon>
        <taxon>rosids</taxon>
        <taxon>malvids</taxon>
        <taxon>Malvales</taxon>
        <taxon>Malvaceae</taxon>
        <taxon>Malvoideae</taxon>
        <taxon>Gossypium</taxon>
    </lineage>
</organism>
<sequence length="75" mass="8779">MRLWEGSNQYLIEPVKILAQELKELRHKSLPLVKVIWQKHGTEEATWETEESMKSNPIYSHVKMSGMKFPIGVEL</sequence>